<name>A0A7W8FWL9_9FIRM</name>
<keyword evidence="2" id="KW-0560">Oxidoreductase</keyword>
<feature type="domain" description="Gfo/Idh/MocA-like oxidoreductase N-terminal" evidence="3">
    <location>
        <begin position="4"/>
        <end position="118"/>
    </location>
</feature>
<feature type="domain" description="GFO/IDH/MocA-like oxidoreductase" evidence="4">
    <location>
        <begin position="129"/>
        <end position="246"/>
    </location>
</feature>
<dbReference type="InterPro" id="IPR000683">
    <property type="entry name" value="Gfo/Idh/MocA-like_OxRdtase_N"/>
</dbReference>
<evidence type="ECO:0000256" key="1">
    <source>
        <dbReference type="ARBA" id="ARBA00010928"/>
    </source>
</evidence>
<dbReference type="Gene3D" id="3.30.360.10">
    <property type="entry name" value="Dihydrodipicolinate Reductase, domain 2"/>
    <property type="match status" value="1"/>
</dbReference>
<sequence length="329" mass="36792">MLYNWGIVGTGWIAHEMGDALKRNGRTIYGVCSGHVESARKYAQEYDVKKVFENVDAMVADDQIDIIYIATPHSAHYAVMKKALEAGKHVFCEKAITLNSRQLEECVAIAEAKGLVISDGVTLFHMPLFKKLKEIIRSQELGKVKMIQVNFGSNKEFDPNNRFFNKSLAGGALLDIGVYATSFVRYFMSSKPNVILTTADFAPTGVDETSGILLKNEDDEMAVISLTLRAKQPKRGIVACENGYIEVMEYPRACQATITRTKASSKWSDTGKPEVIEAGESQYALDYELQDMEQYVTEHDGKENLQNIRDVMAILTAVRNQWGMKYDGE</sequence>
<evidence type="ECO:0000259" key="4">
    <source>
        <dbReference type="Pfam" id="PF22725"/>
    </source>
</evidence>
<comment type="caution">
    <text evidence="5">The sequence shown here is derived from an EMBL/GenBank/DDBJ whole genome shotgun (WGS) entry which is preliminary data.</text>
</comment>
<evidence type="ECO:0000256" key="2">
    <source>
        <dbReference type="ARBA" id="ARBA00023002"/>
    </source>
</evidence>
<dbReference type="Proteomes" id="UP000539953">
    <property type="component" value="Unassembled WGS sequence"/>
</dbReference>
<dbReference type="SUPFAM" id="SSF55347">
    <property type="entry name" value="Glyceraldehyde-3-phosphate dehydrogenase-like, C-terminal domain"/>
    <property type="match status" value="1"/>
</dbReference>
<proteinExistence type="inferred from homology"/>
<accession>A0A7W8FWL9</accession>
<reference evidence="5 6" key="1">
    <citation type="submission" date="2020-08" db="EMBL/GenBank/DDBJ databases">
        <title>Genomic Encyclopedia of Type Strains, Phase IV (KMG-IV): sequencing the most valuable type-strain genomes for metagenomic binning, comparative biology and taxonomic classification.</title>
        <authorList>
            <person name="Goeker M."/>
        </authorList>
    </citation>
    <scope>NUCLEOTIDE SEQUENCE [LARGE SCALE GENOMIC DNA]</scope>
    <source>
        <strain evidence="5 6">DSM 25799</strain>
    </source>
</reference>
<evidence type="ECO:0000313" key="6">
    <source>
        <dbReference type="Proteomes" id="UP000539953"/>
    </source>
</evidence>
<dbReference type="InterPro" id="IPR055170">
    <property type="entry name" value="GFO_IDH_MocA-like_dom"/>
</dbReference>
<organism evidence="5 6">
    <name type="scientific">Catenisphaera adipataccumulans</name>
    <dbReference type="NCBI Taxonomy" id="700500"/>
    <lineage>
        <taxon>Bacteria</taxon>
        <taxon>Bacillati</taxon>
        <taxon>Bacillota</taxon>
        <taxon>Erysipelotrichia</taxon>
        <taxon>Erysipelotrichales</taxon>
        <taxon>Erysipelotrichaceae</taxon>
        <taxon>Catenisphaera</taxon>
    </lineage>
</organism>
<dbReference type="PANTHER" id="PTHR22604:SF105">
    <property type="entry name" value="TRANS-1,2-DIHYDROBENZENE-1,2-DIOL DEHYDROGENASE"/>
    <property type="match status" value="1"/>
</dbReference>
<dbReference type="EMBL" id="JACHHK010000003">
    <property type="protein sequence ID" value="MBB5182815.1"/>
    <property type="molecule type" value="Genomic_DNA"/>
</dbReference>
<dbReference type="InterPro" id="IPR050984">
    <property type="entry name" value="Gfo/Idh/MocA_domain"/>
</dbReference>
<dbReference type="Pfam" id="PF01408">
    <property type="entry name" value="GFO_IDH_MocA"/>
    <property type="match status" value="1"/>
</dbReference>
<dbReference type="InterPro" id="IPR036291">
    <property type="entry name" value="NAD(P)-bd_dom_sf"/>
</dbReference>
<dbReference type="PANTHER" id="PTHR22604">
    <property type="entry name" value="OXIDOREDUCTASES"/>
    <property type="match status" value="1"/>
</dbReference>
<dbReference type="Gene3D" id="3.40.50.720">
    <property type="entry name" value="NAD(P)-binding Rossmann-like Domain"/>
    <property type="match status" value="1"/>
</dbReference>
<dbReference type="AlphaFoldDB" id="A0A7W8FWL9"/>
<dbReference type="Pfam" id="PF22725">
    <property type="entry name" value="GFO_IDH_MocA_C3"/>
    <property type="match status" value="1"/>
</dbReference>
<dbReference type="SUPFAM" id="SSF51735">
    <property type="entry name" value="NAD(P)-binding Rossmann-fold domains"/>
    <property type="match status" value="1"/>
</dbReference>
<comment type="similarity">
    <text evidence="1">Belongs to the Gfo/Idh/MocA family.</text>
</comment>
<evidence type="ECO:0000259" key="3">
    <source>
        <dbReference type="Pfam" id="PF01408"/>
    </source>
</evidence>
<protein>
    <submittedName>
        <fullName evidence="5">Putative dehydrogenase</fullName>
    </submittedName>
</protein>
<keyword evidence="6" id="KW-1185">Reference proteome</keyword>
<dbReference type="GO" id="GO:0016491">
    <property type="term" value="F:oxidoreductase activity"/>
    <property type="evidence" value="ECO:0007669"/>
    <property type="project" value="UniProtKB-KW"/>
</dbReference>
<dbReference type="RefSeq" id="WP_183327831.1">
    <property type="nucleotide sequence ID" value="NZ_JACHHK010000003.1"/>
</dbReference>
<evidence type="ECO:0000313" key="5">
    <source>
        <dbReference type="EMBL" id="MBB5182815.1"/>
    </source>
</evidence>
<dbReference type="GO" id="GO:0000166">
    <property type="term" value="F:nucleotide binding"/>
    <property type="evidence" value="ECO:0007669"/>
    <property type="project" value="InterPro"/>
</dbReference>
<gene>
    <name evidence="5" type="ORF">HNQ47_000835</name>
</gene>